<organism evidence="3 4">
    <name type="scientific">Marinobacterium lacunae</name>
    <dbReference type="NCBI Taxonomy" id="1232683"/>
    <lineage>
        <taxon>Bacteria</taxon>
        <taxon>Pseudomonadati</taxon>
        <taxon>Pseudomonadota</taxon>
        <taxon>Gammaproteobacteria</taxon>
        <taxon>Oceanospirillales</taxon>
        <taxon>Oceanospirillaceae</taxon>
        <taxon>Marinobacterium</taxon>
    </lineage>
</organism>
<accession>A0A081FZS3</accession>
<dbReference type="InterPro" id="IPR041651">
    <property type="entry name" value="DUF5610"/>
</dbReference>
<feature type="domain" description="DUF5610" evidence="2">
    <location>
        <begin position="32"/>
        <end position="141"/>
    </location>
</feature>
<protein>
    <recommendedName>
        <fullName evidence="2">DUF5610 domain-containing protein</fullName>
    </recommendedName>
</protein>
<dbReference type="STRING" id="1232683.ADIMK_1763"/>
<evidence type="ECO:0000313" key="3">
    <source>
        <dbReference type="EMBL" id="KEA64028.1"/>
    </source>
</evidence>
<dbReference type="AlphaFoldDB" id="A0A081FZS3"/>
<reference evidence="3 4" key="1">
    <citation type="submission" date="2014-04" db="EMBL/GenBank/DDBJ databases">
        <title>Marinobacterium kochiensis sp. nov., isolated from sediment sample collected from Kochi backwaters in Kerala, India.</title>
        <authorList>
            <person name="Singh A."/>
            <person name="Pinnaka A.K."/>
        </authorList>
    </citation>
    <scope>NUCLEOTIDE SEQUENCE [LARGE SCALE GENOMIC DNA]</scope>
    <source>
        <strain evidence="3 4">AK27</strain>
    </source>
</reference>
<proteinExistence type="predicted"/>
<evidence type="ECO:0000313" key="4">
    <source>
        <dbReference type="Proteomes" id="UP000028252"/>
    </source>
</evidence>
<dbReference type="eggNOG" id="COG3170">
    <property type="taxonomic scope" value="Bacteria"/>
</dbReference>
<dbReference type="Gene3D" id="1.10.132.90">
    <property type="match status" value="1"/>
</dbReference>
<name>A0A081FZS3_9GAMM</name>
<feature type="region of interest" description="Disordered" evidence="1">
    <location>
        <begin position="348"/>
        <end position="389"/>
    </location>
</feature>
<keyword evidence="4" id="KW-1185">Reference proteome</keyword>
<feature type="compositionally biased region" description="Acidic residues" evidence="1">
    <location>
        <begin position="377"/>
        <end position="389"/>
    </location>
</feature>
<dbReference type="PATRIC" id="fig|1232683.4.peg.1737"/>
<dbReference type="EMBL" id="JMQN01000021">
    <property type="protein sequence ID" value="KEA64028.1"/>
    <property type="molecule type" value="Genomic_DNA"/>
</dbReference>
<evidence type="ECO:0000256" key="1">
    <source>
        <dbReference type="SAM" id="MobiDB-lite"/>
    </source>
</evidence>
<dbReference type="RefSeq" id="WP_036186435.1">
    <property type="nucleotide sequence ID" value="NZ_JMQN01000021.1"/>
</dbReference>
<gene>
    <name evidence="3" type="ORF">ADIMK_1763</name>
</gene>
<dbReference type="Pfam" id="PF18433">
    <property type="entry name" value="DUF5610"/>
    <property type="match status" value="1"/>
</dbReference>
<sequence>MPNISFSPLSTQLYNPVKSNSDQNQLSGSLNASAMEKLLGKLADNIPGMTAEDIKALEADDYTPEKVAGRIADFVASGLASAADRGADSERLQSMYQAALEGVEKGFAQAREVLSSLNVLHGDIAAQVDATEAATNDALAAIAPGQSQPSDITSSTRIGMFERFSNAEDMTLEVTTRDGDRISINFSRSQSFEAAFAASTDSAGGSAAFFSLSRSESSEYQFSVEGDLDEDELDALQNLIKDVSKLADEFFDGDVQKAFERSAHLDFDSAELSSMNLNMSYSRQYSSVASYEQVQQTDQAVDKPGRRLGHLMKELADSVGAPSLGFLGAPGQFGRELFSGLIQQDARYTGASDEQQTQMNDNLSRLLDSVLPQGNSESDDLLNTDTESE</sequence>
<comment type="caution">
    <text evidence="3">The sequence shown here is derived from an EMBL/GenBank/DDBJ whole genome shotgun (WGS) entry which is preliminary data.</text>
</comment>
<dbReference type="OrthoDB" id="7366224at2"/>
<feature type="compositionally biased region" description="Polar residues" evidence="1">
    <location>
        <begin position="352"/>
        <end position="363"/>
    </location>
</feature>
<dbReference type="Proteomes" id="UP000028252">
    <property type="component" value="Unassembled WGS sequence"/>
</dbReference>
<evidence type="ECO:0000259" key="2">
    <source>
        <dbReference type="Pfam" id="PF18433"/>
    </source>
</evidence>